<evidence type="ECO:0000313" key="1">
    <source>
        <dbReference type="EMBL" id="SOB90729.1"/>
    </source>
</evidence>
<name>A0A285RAL3_9BACL</name>
<dbReference type="GO" id="GO:0030420">
    <property type="term" value="P:establishment of competence for transformation"/>
    <property type="evidence" value="ECO:0007669"/>
    <property type="project" value="InterPro"/>
</dbReference>
<evidence type="ECO:0000313" key="2">
    <source>
        <dbReference type="Proteomes" id="UP000219636"/>
    </source>
</evidence>
<dbReference type="Pfam" id="PF06338">
    <property type="entry name" value="ComK"/>
    <property type="match status" value="1"/>
</dbReference>
<protein>
    <submittedName>
        <fullName evidence="1">ComK protein</fullName>
    </submittedName>
</protein>
<proteinExistence type="predicted"/>
<gene>
    <name evidence="1" type="ORF">SAMN05880501_101203</name>
</gene>
<dbReference type="Proteomes" id="UP000219636">
    <property type="component" value="Unassembled WGS sequence"/>
</dbReference>
<accession>A0A285RAL3</accession>
<dbReference type="EMBL" id="OBMQ01000001">
    <property type="protein sequence ID" value="SOB90729.1"/>
    <property type="molecule type" value="Genomic_DNA"/>
</dbReference>
<organism evidence="1 2">
    <name type="scientific">Ureibacillus xyleni</name>
    <dbReference type="NCBI Taxonomy" id="614648"/>
    <lineage>
        <taxon>Bacteria</taxon>
        <taxon>Bacillati</taxon>
        <taxon>Bacillota</taxon>
        <taxon>Bacilli</taxon>
        <taxon>Bacillales</taxon>
        <taxon>Caryophanaceae</taxon>
        <taxon>Ureibacillus</taxon>
    </lineage>
</organism>
<reference evidence="2" key="1">
    <citation type="submission" date="2017-08" db="EMBL/GenBank/DDBJ databases">
        <authorList>
            <person name="Varghese N."/>
            <person name="Submissions S."/>
        </authorList>
    </citation>
    <scope>NUCLEOTIDE SEQUENCE [LARGE SCALE GENOMIC DNA]</scope>
    <source>
        <strain evidence="2">JC22</strain>
    </source>
</reference>
<dbReference type="RefSeq" id="WP_161946584.1">
    <property type="nucleotide sequence ID" value="NZ_OBMQ01000001.1"/>
</dbReference>
<dbReference type="AlphaFoldDB" id="A0A285RAL3"/>
<dbReference type="InterPro" id="IPR010461">
    <property type="entry name" value="ComK"/>
</dbReference>
<keyword evidence="2" id="KW-1185">Reference proteome</keyword>
<sequence length="155" mass="17922">MDKTLQMILMKHENLCIVPHYEGKISSIIYTKNESFKLEEKVDTVINLYCLQFASNLNGRIQASRERFGFIKKPPIVISELNSIVAMQLPVPHYSESMWIFDLSFGVEELNKQSEIEFQNGLKFKIPLSKTAVMHRKLNAFQLVVECTNTQKKPL</sequence>